<organism evidence="2 3">
    <name type="scientific">Reticulomyxa filosa</name>
    <dbReference type="NCBI Taxonomy" id="46433"/>
    <lineage>
        <taxon>Eukaryota</taxon>
        <taxon>Sar</taxon>
        <taxon>Rhizaria</taxon>
        <taxon>Retaria</taxon>
        <taxon>Foraminifera</taxon>
        <taxon>Monothalamids</taxon>
        <taxon>Reticulomyxidae</taxon>
        <taxon>Reticulomyxa</taxon>
    </lineage>
</organism>
<evidence type="ECO:0000313" key="2">
    <source>
        <dbReference type="EMBL" id="ETO16269.1"/>
    </source>
</evidence>
<dbReference type="AlphaFoldDB" id="X6MQY0"/>
<evidence type="ECO:0000313" key="3">
    <source>
        <dbReference type="Proteomes" id="UP000023152"/>
    </source>
</evidence>
<dbReference type="EMBL" id="ASPP01018425">
    <property type="protein sequence ID" value="ETO16269.1"/>
    <property type="molecule type" value="Genomic_DNA"/>
</dbReference>
<proteinExistence type="predicted"/>
<keyword evidence="1" id="KW-0812">Transmembrane</keyword>
<dbReference type="Proteomes" id="UP000023152">
    <property type="component" value="Unassembled WGS sequence"/>
</dbReference>
<comment type="caution">
    <text evidence="2">The sequence shown here is derived from an EMBL/GenBank/DDBJ whole genome shotgun (WGS) entry which is preliminary data.</text>
</comment>
<keyword evidence="1" id="KW-0472">Membrane</keyword>
<feature type="transmembrane region" description="Helical" evidence="1">
    <location>
        <begin position="169"/>
        <end position="185"/>
    </location>
</feature>
<protein>
    <submittedName>
        <fullName evidence="2">Uncharacterized protein</fullName>
    </submittedName>
</protein>
<sequence length="264" mass="30071">MKWKEDKKRLTSNNTSIAAVIGIAFAQQSCTWYHWGDNDWAPSNQNFSQSKYAQTHAHSYFDSNDFAEGGYFYGKKWEEVFFSNPYYYRPLGFRYGILGAWNVPTICINATGGGNYKVELMAYSFTPGASLAASDLGTDPFNLQANSATNVYGQSKLYQCFMAPTNSQAALLLVFICIVFVLFYLESKKEKNKNQKNDGRRVKDNKRGTGICKYVYNKRLEKPFFFCNLLSPNLLFILSSSKQRDGTLKKNVYYVNTTTCANKQ</sequence>
<gene>
    <name evidence="2" type="ORF">RFI_21084</name>
</gene>
<name>X6MQY0_RETFI</name>
<accession>X6MQY0</accession>
<keyword evidence="1" id="KW-1133">Transmembrane helix</keyword>
<reference evidence="2 3" key="1">
    <citation type="journal article" date="2013" name="Curr. Biol.">
        <title>The Genome of the Foraminiferan Reticulomyxa filosa.</title>
        <authorList>
            <person name="Glockner G."/>
            <person name="Hulsmann N."/>
            <person name="Schleicher M."/>
            <person name="Noegel A.A."/>
            <person name="Eichinger L."/>
            <person name="Gallinger C."/>
            <person name="Pawlowski J."/>
            <person name="Sierra R."/>
            <person name="Euteneuer U."/>
            <person name="Pillet L."/>
            <person name="Moustafa A."/>
            <person name="Platzer M."/>
            <person name="Groth M."/>
            <person name="Szafranski K."/>
            <person name="Schliwa M."/>
        </authorList>
    </citation>
    <scope>NUCLEOTIDE SEQUENCE [LARGE SCALE GENOMIC DNA]</scope>
</reference>
<evidence type="ECO:0000256" key="1">
    <source>
        <dbReference type="SAM" id="Phobius"/>
    </source>
</evidence>
<keyword evidence="3" id="KW-1185">Reference proteome</keyword>